<dbReference type="InterPro" id="IPR027417">
    <property type="entry name" value="P-loop_NTPase"/>
</dbReference>
<dbReference type="SMART" id="SM00382">
    <property type="entry name" value="AAA"/>
    <property type="match status" value="2"/>
</dbReference>
<dbReference type="GO" id="GO:0016887">
    <property type="term" value="F:ATP hydrolysis activity"/>
    <property type="evidence" value="ECO:0007669"/>
    <property type="project" value="InterPro"/>
</dbReference>
<feature type="domain" description="ABC transporter" evidence="5">
    <location>
        <begin position="2"/>
        <end position="241"/>
    </location>
</feature>
<feature type="domain" description="ABC transporter" evidence="5">
    <location>
        <begin position="319"/>
        <end position="536"/>
    </location>
</feature>
<dbReference type="PROSITE" id="PS00675">
    <property type="entry name" value="SIGMA54_INTERACT_1"/>
    <property type="match status" value="1"/>
</dbReference>
<dbReference type="SUPFAM" id="SSF52540">
    <property type="entry name" value="P-loop containing nucleoside triphosphate hydrolases"/>
    <property type="match status" value="2"/>
</dbReference>
<dbReference type="RefSeq" id="WP_163303909.1">
    <property type="nucleotide sequence ID" value="NZ_JAAGRQ010000150.1"/>
</dbReference>
<dbReference type="AlphaFoldDB" id="A0A7K3NRL9"/>
<dbReference type="InterPro" id="IPR050319">
    <property type="entry name" value="ABC_transp_ATP-bind"/>
</dbReference>
<keyword evidence="7" id="KW-1185">Reference proteome</keyword>
<dbReference type="InterPro" id="IPR025662">
    <property type="entry name" value="Sigma_54_int_dom_ATP-bd_1"/>
</dbReference>
<evidence type="ECO:0000256" key="1">
    <source>
        <dbReference type="ARBA" id="ARBA00005417"/>
    </source>
</evidence>
<evidence type="ECO:0000256" key="2">
    <source>
        <dbReference type="ARBA" id="ARBA00022448"/>
    </source>
</evidence>
<dbReference type="Gene3D" id="3.40.50.300">
    <property type="entry name" value="P-loop containing nucleotide triphosphate hydrolases"/>
    <property type="match status" value="2"/>
</dbReference>
<dbReference type="PANTHER" id="PTHR43776">
    <property type="entry name" value="TRANSPORT ATP-BINDING PROTEIN"/>
    <property type="match status" value="1"/>
</dbReference>
<dbReference type="GO" id="GO:0005524">
    <property type="term" value="F:ATP binding"/>
    <property type="evidence" value="ECO:0007669"/>
    <property type="project" value="UniProtKB-KW"/>
</dbReference>
<name>A0A7K3NRL9_9BACT</name>
<dbReference type="PROSITE" id="PS00211">
    <property type="entry name" value="ABC_TRANSPORTER_1"/>
    <property type="match status" value="1"/>
</dbReference>
<sequence length="536" mass="56109">MIAIDDLGVRHGETPVLAGVSLTLVPGRPVALVGESGAGKTSLALALMRLSPGQVHGRLRIDGEDVMAFDAGRLRRYRGGQAALVVQAVGEALNPHMRVLDQVVEAMTCQGTAAASKAATRALALLAAQGIEEDTAARYPAGLSGGETQRILLAMALANDPALLILDEPTAALDPASRATALATIKEAARDRCVLFITHDFAAVRDVAVETAVLYGGRLVEHGPTREVLAAPRHPYTRGLVRALPERHGGKDLQGVPGVFARPARGCLFANRCPQAVAVCREMEPRLNRRACGHVCDHGRDHGHDHVLACHRGGIVAAMTVRGLTKSLGGRRILDGLDLTLGCGETVVVCGESGSGKSTLARILAGLETPDGGGIAFDDAPGRVNHGGLALAPQHPHTAIAAHFSIAEAVAEPLVCGGMGDAARREAQTAACLAAVHLPTDKAFLRRRAHSLSGGELQRVAVARALVQDPAVLVADEATSALDVSVQAKIVRLLMELQEKRGLAMLFITHDMALARRVADRILVMDHGRLRPASGA</sequence>
<evidence type="ECO:0000256" key="3">
    <source>
        <dbReference type="ARBA" id="ARBA00022741"/>
    </source>
</evidence>
<dbReference type="NCBIfam" id="TIGR01727">
    <property type="entry name" value="oligo_HPY"/>
    <property type="match status" value="1"/>
</dbReference>
<dbReference type="Pfam" id="PF00005">
    <property type="entry name" value="ABC_tran"/>
    <property type="match status" value="2"/>
</dbReference>
<dbReference type="GO" id="GO:0055085">
    <property type="term" value="P:transmembrane transport"/>
    <property type="evidence" value="ECO:0007669"/>
    <property type="project" value="UniProtKB-ARBA"/>
</dbReference>
<reference evidence="6 7" key="1">
    <citation type="submission" date="2020-02" db="EMBL/GenBank/DDBJ databases">
        <title>Comparative genomics of sulfur disproportionating microorganisms.</title>
        <authorList>
            <person name="Ward L.M."/>
            <person name="Bertran E."/>
            <person name="Johnston D.T."/>
        </authorList>
    </citation>
    <scope>NUCLEOTIDE SEQUENCE [LARGE SCALE GENOMIC DNA]</scope>
    <source>
        <strain evidence="6 7">DSM 3696</strain>
    </source>
</reference>
<dbReference type="InterPro" id="IPR013563">
    <property type="entry name" value="Oligopep_ABC_C"/>
</dbReference>
<accession>A0A7K3NRL9</accession>
<evidence type="ECO:0000313" key="7">
    <source>
        <dbReference type="Proteomes" id="UP000469724"/>
    </source>
</evidence>
<dbReference type="InterPro" id="IPR003439">
    <property type="entry name" value="ABC_transporter-like_ATP-bd"/>
</dbReference>
<keyword evidence="4 6" id="KW-0067">ATP-binding</keyword>
<organism evidence="6 7">
    <name type="scientific">Desulfolutivibrio sulfodismutans</name>
    <dbReference type="NCBI Taxonomy" id="63561"/>
    <lineage>
        <taxon>Bacteria</taxon>
        <taxon>Pseudomonadati</taxon>
        <taxon>Thermodesulfobacteriota</taxon>
        <taxon>Desulfovibrionia</taxon>
        <taxon>Desulfovibrionales</taxon>
        <taxon>Desulfovibrionaceae</taxon>
        <taxon>Desulfolutivibrio</taxon>
    </lineage>
</organism>
<dbReference type="GO" id="GO:0015833">
    <property type="term" value="P:peptide transport"/>
    <property type="evidence" value="ECO:0007669"/>
    <property type="project" value="InterPro"/>
</dbReference>
<dbReference type="InterPro" id="IPR003593">
    <property type="entry name" value="AAA+_ATPase"/>
</dbReference>
<comment type="caution">
    <text evidence="6">The sequence shown here is derived from an EMBL/GenBank/DDBJ whole genome shotgun (WGS) entry which is preliminary data.</text>
</comment>
<dbReference type="PANTHER" id="PTHR43776:SF7">
    <property type="entry name" value="D,D-DIPEPTIDE TRANSPORT ATP-BINDING PROTEIN DDPF-RELATED"/>
    <property type="match status" value="1"/>
</dbReference>
<dbReference type="Pfam" id="PF08352">
    <property type="entry name" value="oligo_HPY"/>
    <property type="match status" value="1"/>
</dbReference>
<dbReference type="PROSITE" id="PS50893">
    <property type="entry name" value="ABC_TRANSPORTER_2"/>
    <property type="match status" value="2"/>
</dbReference>
<protein>
    <submittedName>
        <fullName evidence="6">ABC transporter ATP-binding protein</fullName>
    </submittedName>
</protein>
<dbReference type="Proteomes" id="UP000469724">
    <property type="component" value="Unassembled WGS sequence"/>
</dbReference>
<evidence type="ECO:0000256" key="4">
    <source>
        <dbReference type="ARBA" id="ARBA00022840"/>
    </source>
</evidence>
<comment type="similarity">
    <text evidence="1">Belongs to the ABC transporter superfamily.</text>
</comment>
<evidence type="ECO:0000259" key="5">
    <source>
        <dbReference type="PROSITE" id="PS50893"/>
    </source>
</evidence>
<evidence type="ECO:0000313" key="6">
    <source>
        <dbReference type="EMBL" id="NDY58844.1"/>
    </source>
</evidence>
<proteinExistence type="inferred from homology"/>
<keyword evidence="2" id="KW-0813">Transport</keyword>
<gene>
    <name evidence="6" type="ORF">G3N56_19075</name>
</gene>
<keyword evidence="3" id="KW-0547">Nucleotide-binding</keyword>
<dbReference type="EMBL" id="JAAGRQ010000150">
    <property type="protein sequence ID" value="NDY58844.1"/>
    <property type="molecule type" value="Genomic_DNA"/>
</dbReference>
<dbReference type="CDD" id="cd03257">
    <property type="entry name" value="ABC_NikE_OppD_transporters"/>
    <property type="match status" value="1"/>
</dbReference>
<dbReference type="InterPro" id="IPR017871">
    <property type="entry name" value="ABC_transporter-like_CS"/>
</dbReference>